<dbReference type="AlphaFoldDB" id="A0A448WKC6"/>
<dbReference type="Proteomes" id="UP000784294">
    <property type="component" value="Unassembled WGS sequence"/>
</dbReference>
<reference evidence="1" key="1">
    <citation type="submission" date="2018-11" db="EMBL/GenBank/DDBJ databases">
        <authorList>
            <consortium name="Pathogen Informatics"/>
        </authorList>
    </citation>
    <scope>NUCLEOTIDE SEQUENCE</scope>
</reference>
<keyword evidence="2" id="KW-1185">Reference proteome</keyword>
<comment type="caution">
    <text evidence="1">The sequence shown here is derived from an EMBL/GenBank/DDBJ whole genome shotgun (WGS) entry which is preliminary data.</text>
</comment>
<protein>
    <submittedName>
        <fullName evidence="1">Uncharacterized protein</fullName>
    </submittedName>
</protein>
<name>A0A448WKC6_9PLAT</name>
<sequence length="46" mass="5004">MNKQACTVVATLVAGLRPPLLNCKVNAFDEIQQLTSGSRPKNICPY</sequence>
<evidence type="ECO:0000313" key="1">
    <source>
        <dbReference type="EMBL" id="VEL13918.1"/>
    </source>
</evidence>
<organism evidence="1 2">
    <name type="scientific">Protopolystoma xenopodis</name>
    <dbReference type="NCBI Taxonomy" id="117903"/>
    <lineage>
        <taxon>Eukaryota</taxon>
        <taxon>Metazoa</taxon>
        <taxon>Spiralia</taxon>
        <taxon>Lophotrochozoa</taxon>
        <taxon>Platyhelminthes</taxon>
        <taxon>Monogenea</taxon>
        <taxon>Polyopisthocotylea</taxon>
        <taxon>Polystomatidea</taxon>
        <taxon>Polystomatidae</taxon>
        <taxon>Protopolystoma</taxon>
    </lineage>
</organism>
<gene>
    <name evidence="1" type="ORF">PXEA_LOCUS7358</name>
</gene>
<dbReference type="EMBL" id="CAAALY010019385">
    <property type="protein sequence ID" value="VEL13918.1"/>
    <property type="molecule type" value="Genomic_DNA"/>
</dbReference>
<evidence type="ECO:0000313" key="2">
    <source>
        <dbReference type="Proteomes" id="UP000784294"/>
    </source>
</evidence>
<accession>A0A448WKC6</accession>
<proteinExistence type="predicted"/>